<evidence type="ECO:0000256" key="2">
    <source>
        <dbReference type="ARBA" id="ARBA00022527"/>
    </source>
</evidence>
<feature type="region of interest" description="Disordered" evidence="14">
    <location>
        <begin position="321"/>
        <end position="366"/>
    </location>
</feature>
<evidence type="ECO:0000256" key="12">
    <source>
        <dbReference type="PROSITE-ProRule" id="PRU10141"/>
    </source>
</evidence>
<dbReference type="EMBL" id="VXIS01000370">
    <property type="protein sequence ID" value="KAA8894063.1"/>
    <property type="molecule type" value="Genomic_DNA"/>
</dbReference>
<evidence type="ECO:0000256" key="4">
    <source>
        <dbReference type="ARBA" id="ARBA00022679"/>
    </source>
</evidence>
<accession>A0A5J5EG65</accession>
<evidence type="ECO:0000256" key="6">
    <source>
        <dbReference type="ARBA" id="ARBA00022777"/>
    </source>
</evidence>
<evidence type="ECO:0000256" key="5">
    <source>
        <dbReference type="ARBA" id="ARBA00022741"/>
    </source>
</evidence>
<evidence type="ECO:0000256" key="3">
    <source>
        <dbReference type="ARBA" id="ARBA00022553"/>
    </source>
</evidence>
<dbReference type="OrthoDB" id="1732493at2759"/>
<keyword evidence="7 11" id="KW-0067">ATP-binding</keyword>
<comment type="caution">
    <text evidence="16">The sequence shown here is derived from an EMBL/GenBank/DDBJ whole genome shotgun (WGS) entry which is preliminary data.</text>
</comment>
<dbReference type="PANTHER" id="PTHR24056">
    <property type="entry name" value="CELL DIVISION PROTEIN KINASE"/>
    <property type="match status" value="1"/>
</dbReference>
<dbReference type="SUPFAM" id="SSF56112">
    <property type="entry name" value="Protein kinase-like (PK-like)"/>
    <property type="match status" value="1"/>
</dbReference>
<feature type="binding site" evidence="11">
    <location>
        <begin position="39"/>
        <end position="47"/>
    </location>
    <ligand>
        <name>ATP</name>
        <dbReference type="ChEBI" id="CHEBI:30616"/>
    </ligand>
</feature>
<feature type="binding site" evidence="11">
    <location>
        <position position="62"/>
    </location>
    <ligand>
        <name>ATP</name>
        <dbReference type="ChEBI" id="CHEBI:30616"/>
    </ligand>
</feature>
<dbReference type="FunCoup" id="A0A5J5EG65">
    <property type="interactions" value="1081"/>
</dbReference>
<keyword evidence="17" id="KW-1185">Reference proteome</keyword>
<evidence type="ECO:0000256" key="8">
    <source>
        <dbReference type="ARBA" id="ARBA00047811"/>
    </source>
</evidence>
<dbReference type="PROSITE" id="PS00107">
    <property type="entry name" value="PROTEIN_KINASE_ATP"/>
    <property type="match status" value="1"/>
</dbReference>
<dbReference type="InterPro" id="IPR011009">
    <property type="entry name" value="Kinase-like_dom_sf"/>
</dbReference>
<dbReference type="PROSITE" id="PS00108">
    <property type="entry name" value="PROTEIN_KINASE_ST"/>
    <property type="match status" value="1"/>
</dbReference>
<evidence type="ECO:0000256" key="13">
    <source>
        <dbReference type="RuleBase" id="RU000304"/>
    </source>
</evidence>
<keyword evidence="2 13" id="KW-0723">Serine/threonine-protein kinase</keyword>
<dbReference type="GO" id="GO:0008353">
    <property type="term" value="F:RNA polymerase II CTD heptapeptide repeat kinase activity"/>
    <property type="evidence" value="ECO:0007669"/>
    <property type="project" value="InterPro"/>
</dbReference>
<dbReference type="GO" id="GO:0004693">
    <property type="term" value="F:cyclin-dependent protein serine/threonine kinase activity"/>
    <property type="evidence" value="ECO:0007669"/>
    <property type="project" value="UniProtKB-EC"/>
</dbReference>
<dbReference type="Pfam" id="PF00069">
    <property type="entry name" value="Pkinase"/>
    <property type="match status" value="1"/>
</dbReference>
<protein>
    <submittedName>
        <fullName evidence="16">Kinase-like domain-containing protein</fullName>
    </submittedName>
</protein>
<dbReference type="GO" id="GO:0045944">
    <property type="term" value="P:positive regulation of transcription by RNA polymerase II"/>
    <property type="evidence" value="ECO:0007669"/>
    <property type="project" value="TreeGrafter"/>
</dbReference>
<evidence type="ECO:0000256" key="1">
    <source>
        <dbReference type="ARBA" id="ARBA00006485"/>
    </source>
</evidence>
<dbReference type="InterPro" id="IPR050108">
    <property type="entry name" value="CDK"/>
</dbReference>
<dbReference type="InterPro" id="IPR037770">
    <property type="entry name" value="CDK7"/>
</dbReference>
<dbReference type="GO" id="GO:0005524">
    <property type="term" value="F:ATP binding"/>
    <property type="evidence" value="ECO:0007669"/>
    <property type="project" value="UniProtKB-UniRule"/>
</dbReference>
<evidence type="ECO:0000313" key="16">
    <source>
        <dbReference type="EMBL" id="KAA8894063.1"/>
    </source>
</evidence>
<name>A0A5J5EG65_9PEZI</name>
<gene>
    <name evidence="16" type="ORF">FN846DRAFT_976104</name>
</gene>
<dbReference type="PROSITE" id="PS50011">
    <property type="entry name" value="PROTEIN_KINASE_DOM"/>
    <property type="match status" value="1"/>
</dbReference>
<keyword evidence="5 11" id="KW-0547">Nucleotide-binding</keyword>
<dbReference type="Proteomes" id="UP000326924">
    <property type="component" value="Unassembled WGS sequence"/>
</dbReference>
<dbReference type="InParanoid" id="A0A5J5EG65"/>
<evidence type="ECO:0000313" key="17">
    <source>
        <dbReference type="Proteomes" id="UP000326924"/>
    </source>
</evidence>
<dbReference type="GO" id="GO:0070985">
    <property type="term" value="C:transcription factor TFIIK complex"/>
    <property type="evidence" value="ECO:0007669"/>
    <property type="project" value="InterPro"/>
</dbReference>
<proteinExistence type="inferred from homology"/>
<evidence type="ECO:0000256" key="14">
    <source>
        <dbReference type="SAM" id="MobiDB-lite"/>
    </source>
</evidence>
<feature type="binding site" evidence="12">
    <location>
        <position position="63"/>
    </location>
    <ligand>
        <name>ATP</name>
        <dbReference type="ChEBI" id="CHEBI:30616"/>
    </ligand>
</feature>
<feature type="compositionally biased region" description="Basic and acidic residues" evidence="14">
    <location>
        <begin position="334"/>
        <end position="366"/>
    </location>
</feature>
<evidence type="ECO:0000259" key="15">
    <source>
        <dbReference type="PROSITE" id="PS50011"/>
    </source>
</evidence>
<dbReference type="Gene3D" id="3.30.200.20">
    <property type="entry name" value="Phosphorylase Kinase, domain 1"/>
    <property type="match status" value="1"/>
</dbReference>
<evidence type="ECO:0000256" key="9">
    <source>
        <dbReference type="ARBA" id="ARBA00048367"/>
    </source>
</evidence>
<dbReference type="SMART" id="SM00220">
    <property type="entry name" value="S_TKc"/>
    <property type="match status" value="1"/>
</dbReference>
<comment type="catalytic activity">
    <reaction evidence="8">
        <text>L-threonyl-[protein] + ATP = O-phospho-L-threonyl-[protein] + ADP + H(+)</text>
        <dbReference type="Rhea" id="RHEA:46608"/>
        <dbReference type="Rhea" id="RHEA-COMP:11060"/>
        <dbReference type="Rhea" id="RHEA-COMP:11605"/>
        <dbReference type="ChEBI" id="CHEBI:15378"/>
        <dbReference type="ChEBI" id="CHEBI:30013"/>
        <dbReference type="ChEBI" id="CHEBI:30616"/>
        <dbReference type="ChEBI" id="CHEBI:61977"/>
        <dbReference type="ChEBI" id="CHEBI:456216"/>
        <dbReference type="EC" id="2.7.11.22"/>
    </reaction>
</comment>
<dbReference type="InterPro" id="IPR008271">
    <property type="entry name" value="Ser/Thr_kinase_AS"/>
</dbReference>
<dbReference type="GO" id="GO:0005737">
    <property type="term" value="C:cytoplasm"/>
    <property type="evidence" value="ECO:0007669"/>
    <property type="project" value="TreeGrafter"/>
</dbReference>
<keyword evidence="3" id="KW-0597">Phosphoprotein</keyword>
<dbReference type="InterPro" id="IPR017441">
    <property type="entry name" value="Protein_kinase_ATP_BS"/>
</dbReference>
<feature type="active site" description="Proton acceptor" evidence="10">
    <location>
        <position position="156"/>
    </location>
</feature>
<keyword evidence="4" id="KW-0808">Transferase</keyword>
<evidence type="ECO:0000256" key="11">
    <source>
        <dbReference type="PIRSR" id="PIRSR637770-2"/>
    </source>
</evidence>
<evidence type="ECO:0000256" key="7">
    <source>
        <dbReference type="ARBA" id="ARBA00022840"/>
    </source>
</evidence>
<sequence length="378" mass="42103">MPTPNGSTPTVSSVLVPAGGEVADINQEIRDKYVKDDKIGEGTYAIVYRAHVKGTGQPVAIKKIKISSASEGITMDSLREIKHLQELRHDNIVNLLDVFVGKSHNIHAVLEFLAGDLEGIIKDKSIVYGTGDIKSWMAMSLRGLWWCHRNFVLHRDIKPNNLLYTMSGVLKIADFGLARSFADPGNENMTSQVVTRWYRPPELLFGAKSYGPAIDVYSLGVVFAELVLRVPWLAASTDMQQLEVIANALGTPTELNWPGVTTLPGYCIPNPDNQLPEVDLNNIRRQFPSMSINGAQLLHGMLRLDPRKRVGAREALESDWFREEPIPTKPQDLPGKKGKEEQEKVGQDLRRRVGHDERLDGGDLDRGKKVARRLNFGL</sequence>
<evidence type="ECO:0000256" key="10">
    <source>
        <dbReference type="PIRSR" id="PIRSR637770-1"/>
    </source>
</evidence>
<dbReference type="FunFam" id="1.10.510.10:FF:000624">
    <property type="entry name" value="Mitogen-activated protein kinase"/>
    <property type="match status" value="1"/>
</dbReference>
<keyword evidence="6 16" id="KW-0418">Kinase</keyword>
<comment type="catalytic activity">
    <reaction evidence="9">
        <text>L-seryl-[protein] + ATP = O-phospho-L-seryl-[protein] + ADP + H(+)</text>
        <dbReference type="Rhea" id="RHEA:17989"/>
        <dbReference type="Rhea" id="RHEA-COMP:9863"/>
        <dbReference type="Rhea" id="RHEA-COMP:11604"/>
        <dbReference type="ChEBI" id="CHEBI:15378"/>
        <dbReference type="ChEBI" id="CHEBI:29999"/>
        <dbReference type="ChEBI" id="CHEBI:30616"/>
        <dbReference type="ChEBI" id="CHEBI:83421"/>
        <dbReference type="ChEBI" id="CHEBI:456216"/>
        <dbReference type="EC" id="2.7.11.22"/>
    </reaction>
</comment>
<dbReference type="InterPro" id="IPR000719">
    <property type="entry name" value="Prot_kinase_dom"/>
</dbReference>
<dbReference type="CDD" id="cd07841">
    <property type="entry name" value="STKc_CDK7"/>
    <property type="match status" value="1"/>
</dbReference>
<dbReference type="Gene3D" id="1.10.510.10">
    <property type="entry name" value="Transferase(Phosphotransferase) domain 1"/>
    <property type="match status" value="1"/>
</dbReference>
<reference evidence="16 17" key="1">
    <citation type="submission" date="2019-09" db="EMBL/GenBank/DDBJ databases">
        <title>Draft genome of the ectomycorrhizal ascomycete Sphaerosporella brunnea.</title>
        <authorList>
            <consortium name="DOE Joint Genome Institute"/>
            <person name="Benucci G.M."/>
            <person name="Marozzi G."/>
            <person name="Antonielli L."/>
            <person name="Sanchez S."/>
            <person name="Marco P."/>
            <person name="Wang X."/>
            <person name="Falini L.B."/>
            <person name="Barry K."/>
            <person name="Haridas S."/>
            <person name="Lipzen A."/>
            <person name="Labutti K."/>
            <person name="Grigoriev I.V."/>
            <person name="Murat C."/>
            <person name="Martin F."/>
            <person name="Albertini E."/>
            <person name="Donnini D."/>
            <person name="Bonito G."/>
        </authorList>
    </citation>
    <scope>NUCLEOTIDE SEQUENCE [LARGE SCALE GENOMIC DNA]</scope>
    <source>
        <strain evidence="16 17">Sb_GMNB300</strain>
    </source>
</reference>
<dbReference type="AlphaFoldDB" id="A0A5J5EG65"/>
<comment type="similarity">
    <text evidence="1">Belongs to the protein kinase superfamily. CMGC Ser/Thr protein kinase family. CDC2/CDKX subfamily.</text>
</comment>
<feature type="domain" description="Protein kinase" evidence="15">
    <location>
        <begin position="33"/>
        <end position="321"/>
    </location>
</feature>
<dbReference type="PANTHER" id="PTHR24056:SF0">
    <property type="entry name" value="CYCLIN-DEPENDENT KINASE 7"/>
    <property type="match status" value="1"/>
</dbReference>
<organism evidence="16 17">
    <name type="scientific">Sphaerosporella brunnea</name>
    <dbReference type="NCBI Taxonomy" id="1250544"/>
    <lineage>
        <taxon>Eukaryota</taxon>
        <taxon>Fungi</taxon>
        <taxon>Dikarya</taxon>
        <taxon>Ascomycota</taxon>
        <taxon>Pezizomycotina</taxon>
        <taxon>Pezizomycetes</taxon>
        <taxon>Pezizales</taxon>
        <taxon>Pyronemataceae</taxon>
        <taxon>Sphaerosporella</taxon>
    </lineage>
</organism>